<feature type="compositionally biased region" description="Low complexity" evidence="8">
    <location>
        <begin position="609"/>
        <end position="623"/>
    </location>
</feature>
<evidence type="ECO:0000313" key="11">
    <source>
        <dbReference type="Proteomes" id="UP000319257"/>
    </source>
</evidence>
<feature type="compositionally biased region" description="Basic and acidic residues" evidence="8">
    <location>
        <begin position="625"/>
        <end position="634"/>
    </location>
</feature>
<gene>
    <name evidence="10" type="ORF">E0L32_003288</name>
</gene>
<sequence>MYPFDDPPSSTGTHGTVTQSSGLNFTFSIAPDMDSTRQRQYRAGQHRVARSTGRFSSKPAGAAAVQNLPNTSALFRSREFADWSREEFLATDKENVDPNNRQKAPISSRPTPRYLRTRYQATAQDDTGSSSSSLLPSVPSAQSAVHRDLSSISSINSSQPSPAKSTRQPQDKAQAPSRIPALSKPQEPSFAIPNGTFVGNMLSGDPDHGVTTSGVPVVIRHGRARHDPKGEGKSHATLEGIEVNQTENDIWIHIDKVRQVATELNEQNRVAEDLAKLRDENDRLRKAQAQALDELREELREQSRAAEAKLRDEYDRLRKSESEALDELYRDRILADESLHEKDRAEKELASLRDKNAALRENVDDLQGNVDSLQVKTNTLLEEADVRDEEIMRLRKQLKKAEKRISAVEQAKTQAQWQHKKLSVEDGHKARYITSLENKVKNLKEAFDNDRSIHDLYRQVFSAQHEASERSAKDLKQVNENDRLREEVRLARDQARFAVRDRDRDHEKIEALRAQFEEVLQDQRERLKEGEQNKQRCKAHEAFAAKLSAKNAAVMARVEAAWPHLPPEYRAMLGEPDAENPGFFKPDAKNTLQRVRENLASQKDGGGSDLDQTDNSDSNSTTSHPSEHDADDRNMTSGFFMPDITIHSEDEPEASASNSPDPKGKGKATAKPAEPSSKPNEAEKATPDDAQSLFEGLCPHNKFMCLDCLREERRKTKAREQKRYMPVEPQIPASDRPILPRAEDFTLRPVFAPSYALDMVLNEMRLEIKNLGDEMMDVVQRMNKHDDSVDARGRERLESELKEKTGLRRLKCRQLYRLFDVVEGQKTAGQRPLTQAEVDMTVASVLDANTTTPTQHRVDTLPRQDPEPTTYQAKPKAHITAPERVSLHPPKPAGTSTDSRTKMADVEMEIDDAPAGQSQAKVADMQTHGRATAVRSIEGWIVMVTNVHEEADEEAIHDMFAEFGEIKNLHLNLDRRSGYVKGYALIEYATLQEARAAIDGADGQKLLDQTIHVDFAFVRPPPGKGNNRSGGGGRGGGGRRRSRSRSRSPGVDAGAAEGSNGKDGGEEIA</sequence>
<dbReference type="RefSeq" id="XP_030998881.1">
    <property type="nucleotide sequence ID" value="XM_031137571.1"/>
</dbReference>
<dbReference type="GO" id="GO:0005737">
    <property type="term" value="C:cytoplasm"/>
    <property type="evidence" value="ECO:0007669"/>
    <property type="project" value="UniProtKB-SubCell"/>
</dbReference>
<dbReference type="CDD" id="cd12324">
    <property type="entry name" value="RRM_RBM8"/>
    <property type="match status" value="1"/>
</dbReference>
<feature type="domain" description="RRM" evidence="9">
    <location>
        <begin position="940"/>
        <end position="1018"/>
    </location>
</feature>
<evidence type="ECO:0000313" key="10">
    <source>
        <dbReference type="EMBL" id="TPX17170.1"/>
    </source>
</evidence>
<evidence type="ECO:0000256" key="6">
    <source>
        <dbReference type="PROSITE-ProRule" id="PRU00176"/>
    </source>
</evidence>
<dbReference type="GO" id="GO:0008017">
    <property type="term" value="F:microtubule binding"/>
    <property type="evidence" value="ECO:0007669"/>
    <property type="project" value="InterPro"/>
</dbReference>
<dbReference type="SUPFAM" id="SSF54928">
    <property type="entry name" value="RNA-binding domain, RBD"/>
    <property type="match status" value="1"/>
</dbReference>
<dbReference type="InterPro" id="IPR033744">
    <property type="entry name" value="RRM_RBM8"/>
</dbReference>
<dbReference type="InterPro" id="IPR000504">
    <property type="entry name" value="RRM_dom"/>
</dbReference>
<keyword evidence="5" id="KW-0539">Nucleus</keyword>
<evidence type="ECO:0000256" key="7">
    <source>
        <dbReference type="SAM" id="Coils"/>
    </source>
</evidence>
<proteinExistence type="predicted"/>
<dbReference type="OrthoDB" id="15688at2759"/>
<feature type="compositionally biased region" description="Polar residues" evidence="8">
    <location>
        <begin position="8"/>
        <end position="21"/>
    </location>
</feature>
<keyword evidence="3" id="KW-0963">Cytoplasm</keyword>
<feature type="region of interest" description="Disordered" evidence="8">
    <location>
        <begin position="1"/>
        <end position="21"/>
    </location>
</feature>
<dbReference type="InterPro" id="IPR012677">
    <property type="entry name" value="Nucleotide-bd_a/b_plait_sf"/>
</dbReference>
<dbReference type="AlphaFoldDB" id="A0A507BKE6"/>
<evidence type="ECO:0000256" key="2">
    <source>
        <dbReference type="ARBA" id="ARBA00004496"/>
    </source>
</evidence>
<dbReference type="Pfam" id="PF06657">
    <property type="entry name" value="Cep57_MT_bd"/>
    <property type="match status" value="1"/>
</dbReference>
<feature type="coiled-coil region" evidence="7">
    <location>
        <begin position="481"/>
        <end position="540"/>
    </location>
</feature>
<comment type="caution">
    <text evidence="10">The sequence shown here is derived from an EMBL/GenBank/DDBJ whole genome shotgun (WGS) entry which is preliminary data.</text>
</comment>
<reference evidence="10 11" key="1">
    <citation type="submission" date="2019-06" db="EMBL/GenBank/DDBJ databases">
        <title>Draft genome sequence of the filamentous fungus Phialemoniopsis curvata isolated from diesel fuel.</title>
        <authorList>
            <person name="Varaljay V.A."/>
            <person name="Lyon W.J."/>
            <person name="Crouch A.L."/>
            <person name="Drake C.E."/>
            <person name="Hollomon J.M."/>
            <person name="Nadeau L.J."/>
            <person name="Nunn H.S."/>
            <person name="Stevenson B.S."/>
            <person name="Bojanowski C.L."/>
            <person name="Crookes-Goodson W.J."/>
        </authorList>
    </citation>
    <scope>NUCLEOTIDE SEQUENCE [LARGE SCALE GENOMIC DNA]</scope>
    <source>
        <strain evidence="10 11">D216</strain>
    </source>
</reference>
<dbReference type="EMBL" id="SKBQ01000014">
    <property type="protein sequence ID" value="TPX17170.1"/>
    <property type="molecule type" value="Genomic_DNA"/>
</dbReference>
<dbReference type="GO" id="GO:0003729">
    <property type="term" value="F:mRNA binding"/>
    <property type="evidence" value="ECO:0007669"/>
    <property type="project" value="InterPro"/>
</dbReference>
<evidence type="ECO:0000256" key="3">
    <source>
        <dbReference type="ARBA" id="ARBA00022490"/>
    </source>
</evidence>
<evidence type="ECO:0000256" key="1">
    <source>
        <dbReference type="ARBA" id="ARBA00004123"/>
    </source>
</evidence>
<dbReference type="Proteomes" id="UP000319257">
    <property type="component" value="Unassembled WGS sequence"/>
</dbReference>
<protein>
    <recommendedName>
        <fullName evidence="9">RRM domain-containing protein</fullName>
    </recommendedName>
</protein>
<dbReference type="GeneID" id="41970735"/>
<feature type="compositionally biased region" description="Basic and acidic residues" evidence="8">
    <location>
        <begin position="856"/>
        <end position="866"/>
    </location>
</feature>
<keyword evidence="11" id="KW-1185">Reference proteome</keyword>
<dbReference type="InterPro" id="IPR008111">
    <property type="entry name" value="RNA-bd_8"/>
</dbReference>
<dbReference type="PROSITE" id="PS50102">
    <property type="entry name" value="RRM"/>
    <property type="match status" value="1"/>
</dbReference>
<dbReference type="InterPro" id="IPR035979">
    <property type="entry name" value="RBD_domain_sf"/>
</dbReference>
<comment type="subcellular location">
    <subcellularLocation>
        <location evidence="2">Cytoplasm</location>
    </subcellularLocation>
    <subcellularLocation>
        <location evidence="1">Nucleus</location>
    </subcellularLocation>
</comment>
<feature type="compositionally biased region" description="Low complexity" evidence="8">
    <location>
        <begin position="129"/>
        <end position="165"/>
    </location>
</feature>
<evidence type="ECO:0000256" key="4">
    <source>
        <dbReference type="ARBA" id="ARBA00022884"/>
    </source>
</evidence>
<feature type="compositionally biased region" description="Basic residues" evidence="8">
    <location>
        <begin position="1037"/>
        <end position="1046"/>
    </location>
</feature>
<feature type="region of interest" description="Disordered" evidence="8">
    <location>
        <begin position="91"/>
        <end position="201"/>
    </location>
</feature>
<accession>A0A507BKE6</accession>
<evidence type="ECO:0000259" key="9">
    <source>
        <dbReference type="PROSITE" id="PS50102"/>
    </source>
</evidence>
<keyword evidence="7" id="KW-0175">Coiled coil</keyword>
<dbReference type="SMART" id="SM00360">
    <property type="entry name" value="RRM"/>
    <property type="match status" value="1"/>
</dbReference>
<dbReference type="GO" id="GO:0006396">
    <property type="term" value="P:RNA processing"/>
    <property type="evidence" value="ECO:0007669"/>
    <property type="project" value="InterPro"/>
</dbReference>
<dbReference type="GO" id="GO:0005634">
    <property type="term" value="C:nucleus"/>
    <property type="evidence" value="ECO:0007669"/>
    <property type="project" value="UniProtKB-SubCell"/>
</dbReference>
<evidence type="ECO:0000256" key="5">
    <source>
        <dbReference type="ARBA" id="ARBA00023242"/>
    </source>
</evidence>
<name>A0A507BKE6_9PEZI</name>
<dbReference type="STRING" id="1093900.A0A507BKE6"/>
<feature type="region of interest" description="Disordered" evidence="8">
    <location>
        <begin position="600"/>
        <end position="688"/>
    </location>
</feature>
<dbReference type="Pfam" id="PF00076">
    <property type="entry name" value="RRM_1"/>
    <property type="match status" value="1"/>
</dbReference>
<feature type="region of interest" description="Disordered" evidence="8">
    <location>
        <begin position="42"/>
        <end position="62"/>
    </location>
</feature>
<evidence type="ECO:0000256" key="8">
    <source>
        <dbReference type="SAM" id="MobiDB-lite"/>
    </source>
</evidence>
<feature type="compositionally biased region" description="Polar residues" evidence="8">
    <location>
        <begin position="119"/>
        <end position="128"/>
    </location>
</feature>
<feature type="coiled-coil region" evidence="7">
    <location>
        <begin position="254"/>
        <end position="418"/>
    </location>
</feature>
<feature type="region of interest" description="Disordered" evidence="8">
    <location>
        <begin position="1017"/>
        <end position="1069"/>
    </location>
</feature>
<dbReference type="PANTHER" id="PTHR45894">
    <property type="entry name" value="RNA-BINDING PROTEIN 8A"/>
    <property type="match status" value="1"/>
</dbReference>
<dbReference type="InParanoid" id="A0A507BKE6"/>
<dbReference type="PRINTS" id="PR01738">
    <property type="entry name" value="RNABINDINGM8"/>
</dbReference>
<keyword evidence="4 6" id="KW-0694">RNA-binding</keyword>
<dbReference type="InterPro" id="IPR024957">
    <property type="entry name" value="Cep57_MT-bd_dom"/>
</dbReference>
<dbReference type="Gene3D" id="3.30.70.330">
    <property type="match status" value="1"/>
</dbReference>
<organism evidence="10 11">
    <name type="scientific">Thyridium curvatum</name>
    <dbReference type="NCBI Taxonomy" id="1093900"/>
    <lineage>
        <taxon>Eukaryota</taxon>
        <taxon>Fungi</taxon>
        <taxon>Dikarya</taxon>
        <taxon>Ascomycota</taxon>
        <taxon>Pezizomycotina</taxon>
        <taxon>Sordariomycetes</taxon>
        <taxon>Sordariomycetidae</taxon>
        <taxon>Thyridiales</taxon>
        <taxon>Thyridiaceae</taxon>
        <taxon>Thyridium</taxon>
    </lineage>
</organism>
<feature type="region of interest" description="Disordered" evidence="8">
    <location>
        <begin position="851"/>
        <end position="901"/>
    </location>
</feature>